<keyword evidence="10" id="KW-0804">Transcription</keyword>
<evidence type="ECO:0000256" key="12">
    <source>
        <dbReference type="PROSITE-ProRule" id="PRU00042"/>
    </source>
</evidence>
<dbReference type="FunFam" id="3.30.160.60:FF:000352">
    <property type="entry name" value="zinc finger protein 3 homolog"/>
    <property type="match status" value="1"/>
</dbReference>
<keyword evidence="5" id="KW-0677">Repeat</keyword>
<dbReference type="GO" id="GO:0008270">
    <property type="term" value="F:zinc ion binding"/>
    <property type="evidence" value="ECO:0007669"/>
    <property type="project" value="UniProtKB-KW"/>
</dbReference>
<evidence type="ECO:0000256" key="3">
    <source>
        <dbReference type="ARBA" id="ARBA00006991"/>
    </source>
</evidence>
<dbReference type="Pfam" id="PF00096">
    <property type="entry name" value="zf-C2H2"/>
    <property type="match status" value="3"/>
</dbReference>
<dbReference type="PROSITE" id="PS50805">
    <property type="entry name" value="KRAB"/>
    <property type="match status" value="1"/>
</dbReference>
<reference evidence="15" key="2">
    <citation type="submission" date="2025-09" db="UniProtKB">
        <authorList>
            <consortium name="Ensembl"/>
        </authorList>
    </citation>
    <scope>IDENTIFICATION</scope>
</reference>
<dbReference type="GO" id="GO:0000981">
    <property type="term" value="F:DNA-binding transcription factor activity, RNA polymerase II-specific"/>
    <property type="evidence" value="ECO:0007669"/>
    <property type="project" value="TreeGrafter"/>
</dbReference>
<accession>A0A8C8SAB4</accession>
<dbReference type="CDD" id="cd07765">
    <property type="entry name" value="KRAB_A-box"/>
    <property type="match status" value="1"/>
</dbReference>
<dbReference type="SMART" id="SM00355">
    <property type="entry name" value="ZnF_C2H2"/>
    <property type="match status" value="3"/>
</dbReference>
<protein>
    <submittedName>
        <fullName evidence="15">Uncharacterized protein</fullName>
    </submittedName>
</protein>
<name>A0A8C8SAB4_9SAUR</name>
<dbReference type="GO" id="GO:0000977">
    <property type="term" value="F:RNA polymerase II transcription regulatory region sequence-specific DNA binding"/>
    <property type="evidence" value="ECO:0007669"/>
    <property type="project" value="TreeGrafter"/>
</dbReference>
<dbReference type="Ensembl" id="ENSPCET00000016719.1">
    <property type="protein sequence ID" value="ENSPCEP00000016152.1"/>
    <property type="gene ID" value="ENSPCEG00000012648.1"/>
</dbReference>
<dbReference type="InterPro" id="IPR036051">
    <property type="entry name" value="KRAB_dom_sf"/>
</dbReference>
<dbReference type="PROSITE" id="PS00028">
    <property type="entry name" value="ZINC_FINGER_C2H2_1"/>
    <property type="match status" value="3"/>
</dbReference>
<dbReference type="FunFam" id="3.30.160.60:FF:002343">
    <property type="entry name" value="Zinc finger protein 33A"/>
    <property type="match status" value="1"/>
</dbReference>
<dbReference type="Gene3D" id="6.10.140.140">
    <property type="match status" value="1"/>
</dbReference>
<dbReference type="InterPro" id="IPR036236">
    <property type="entry name" value="Znf_C2H2_sf"/>
</dbReference>
<feature type="domain" description="C2H2-type" evidence="13">
    <location>
        <begin position="76"/>
        <end position="103"/>
    </location>
</feature>
<evidence type="ECO:0000313" key="16">
    <source>
        <dbReference type="Proteomes" id="UP000694393"/>
    </source>
</evidence>
<dbReference type="SMART" id="SM00349">
    <property type="entry name" value="KRAB"/>
    <property type="match status" value="1"/>
</dbReference>
<evidence type="ECO:0000259" key="13">
    <source>
        <dbReference type="PROSITE" id="PS50157"/>
    </source>
</evidence>
<dbReference type="InterPro" id="IPR013087">
    <property type="entry name" value="Znf_C2H2_type"/>
</dbReference>
<evidence type="ECO:0000259" key="14">
    <source>
        <dbReference type="PROSITE" id="PS50805"/>
    </source>
</evidence>
<evidence type="ECO:0000256" key="2">
    <source>
        <dbReference type="ARBA" id="ARBA00004123"/>
    </source>
</evidence>
<dbReference type="PROSITE" id="PS50157">
    <property type="entry name" value="ZINC_FINGER_C2H2_2"/>
    <property type="match status" value="3"/>
</dbReference>
<keyword evidence="7" id="KW-0862">Zinc</keyword>
<keyword evidence="8" id="KW-0805">Transcription regulation</keyword>
<feature type="domain" description="C2H2-type" evidence="13">
    <location>
        <begin position="104"/>
        <end position="131"/>
    </location>
</feature>
<dbReference type="PANTHER" id="PTHR24381">
    <property type="entry name" value="ZINC FINGER PROTEIN"/>
    <property type="match status" value="1"/>
</dbReference>
<evidence type="ECO:0000256" key="4">
    <source>
        <dbReference type="ARBA" id="ARBA00022723"/>
    </source>
</evidence>
<dbReference type="PANTHER" id="PTHR24381:SF390">
    <property type="entry name" value="ZINC FINGER PROTEIN 37 HOMOLOG"/>
    <property type="match status" value="1"/>
</dbReference>
<keyword evidence="11" id="KW-0539">Nucleus</keyword>
<reference evidence="15" key="1">
    <citation type="submission" date="2025-08" db="UniProtKB">
        <authorList>
            <consortium name="Ensembl"/>
        </authorList>
    </citation>
    <scope>IDENTIFICATION</scope>
</reference>
<dbReference type="SUPFAM" id="SSF109640">
    <property type="entry name" value="KRAB domain (Kruppel-associated box)"/>
    <property type="match status" value="1"/>
</dbReference>
<comment type="subcellular location">
    <subcellularLocation>
        <location evidence="2">Nucleus</location>
    </subcellularLocation>
</comment>
<feature type="domain" description="KRAB" evidence="14">
    <location>
        <begin position="27"/>
        <end position="147"/>
    </location>
</feature>
<comment type="function">
    <text evidence="1">May be involved in transcriptional regulation.</text>
</comment>
<dbReference type="SUPFAM" id="SSF57667">
    <property type="entry name" value="beta-beta-alpha zinc fingers"/>
    <property type="match status" value="2"/>
</dbReference>
<sequence>YGACWDSHQRVVSGPYGRRHLLSLGLVIFEEVAVYFSREEWALLDRGQRALYRDVMQENYENVTWLGKDSWPSKPYECCECGKTFIQSSALISHQKIHTGERPHECSHCGKTFALRSSFIRHQRIHTGEKPYEYLIIHQRIHTGEKPYECSECGKTFTWRSSLISHQRIHTGESHPTADGSQPPAPRSSLWATPEFLGHRLVGDAICHSASF</sequence>
<organism evidence="15 16">
    <name type="scientific">Pelusios castaneus</name>
    <name type="common">West African mud turtle</name>
    <dbReference type="NCBI Taxonomy" id="367368"/>
    <lineage>
        <taxon>Eukaryota</taxon>
        <taxon>Metazoa</taxon>
        <taxon>Chordata</taxon>
        <taxon>Craniata</taxon>
        <taxon>Vertebrata</taxon>
        <taxon>Euteleostomi</taxon>
        <taxon>Archelosauria</taxon>
        <taxon>Testudinata</taxon>
        <taxon>Testudines</taxon>
        <taxon>Pleurodira</taxon>
        <taxon>Pelomedusidae</taxon>
        <taxon>Pelusios</taxon>
    </lineage>
</organism>
<keyword evidence="9" id="KW-0238">DNA-binding</keyword>
<dbReference type="GO" id="GO:0005634">
    <property type="term" value="C:nucleus"/>
    <property type="evidence" value="ECO:0007669"/>
    <property type="project" value="UniProtKB-SubCell"/>
</dbReference>
<feature type="domain" description="C2H2-type" evidence="13">
    <location>
        <begin position="148"/>
        <end position="175"/>
    </location>
</feature>
<dbReference type="Pfam" id="PF01352">
    <property type="entry name" value="KRAB"/>
    <property type="match status" value="1"/>
</dbReference>
<keyword evidence="4" id="KW-0479">Metal-binding</keyword>
<dbReference type="Gene3D" id="3.30.160.60">
    <property type="entry name" value="Classic Zinc Finger"/>
    <property type="match status" value="4"/>
</dbReference>
<keyword evidence="16" id="KW-1185">Reference proteome</keyword>
<dbReference type="FunFam" id="3.30.160.60:FF:000009">
    <property type="entry name" value="zinc finger protein 79 isoform X2"/>
    <property type="match status" value="1"/>
</dbReference>
<comment type="similarity">
    <text evidence="3">Belongs to the krueppel C2H2-type zinc-finger protein family.</text>
</comment>
<evidence type="ECO:0000256" key="5">
    <source>
        <dbReference type="ARBA" id="ARBA00022737"/>
    </source>
</evidence>
<evidence type="ECO:0000256" key="8">
    <source>
        <dbReference type="ARBA" id="ARBA00023015"/>
    </source>
</evidence>
<evidence type="ECO:0000256" key="9">
    <source>
        <dbReference type="ARBA" id="ARBA00023125"/>
    </source>
</evidence>
<evidence type="ECO:0000256" key="6">
    <source>
        <dbReference type="ARBA" id="ARBA00022771"/>
    </source>
</evidence>
<proteinExistence type="inferred from homology"/>
<dbReference type="Proteomes" id="UP000694393">
    <property type="component" value="Unplaced"/>
</dbReference>
<evidence type="ECO:0000256" key="7">
    <source>
        <dbReference type="ARBA" id="ARBA00022833"/>
    </source>
</evidence>
<evidence type="ECO:0000256" key="11">
    <source>
        <dbReference type="ARBA" id="ARBA00023242"/>
    </source>
</evidence>
<dbReference type="InterPro" id="IPR001909">
    <property type="entry name" value="KRAB"/>
</dbReference>
<evidence type="ECO:0000256" key="1">
    <source>
        <dbReference type="ARBA" id="ARBA00003767"/>
    </source>
</evidence>
<evidence type="ECO:0000256" key="10">
    <source>
        <dbReference type="ARBA" id="ARBA00023163"/>
    </source>
</evidence>
<keyword evidence="6 12" id="KW-0863">Zinc-finger</keyword>
<dbReference type="AlphaFoldDB" id="A0A8C8SAB4"/>
<evidence type="ECO:0000313" key="15">
    <source>
        <dbReference type="Ensembl" id="ENSPCEP00000016152.1"/>
    </source>
</evidence>